<dbReference type="SUPFAM" id="SSF47459">
    <property type="entry name" value="HLH, helix-loop-helix DNA-binding domain"/>
    <property type="match status" value="1"/>
</dbReference>
<organism evidence="7 8">
    <name type="scientific">Coffea arabica</name>
    <name type="common">Arabian coffee</name>
    <dbReference type="NCBI Taxonomy" id="13443"/>
    <lineage>
        <taxon>Eukaryota</taxon>
        <taxon>Viridiplantae</taxon>
        <taxon>Streptophyta</taxon>
        <taxon>Embryophyta</taxon>
        <taxon>Tracheophyta</taxon>
        <taxon>Spermatophyta</taxon>
        <taxon>Magnoliopsida</taxon>
        <taxon>eudicotyledons</taxon>
        <taxon>Gunneridae</taxon>
        <taxon>Pentapetalae</taxon>
        <taxon>asterids</taxon>
        <taxon>lamiids</taxon>
        <taxon>Gentianales</taxon>
        <taxon>Rubiaceae</taxon>
        <taxon>Ixoroideae</taxon>
        <taxon>Gardenieae complex</taxon>
        <taxon>Bertiereae - Coffeeae clade</taxon>
        <taxon>Coffeeae</taxon>
        <taxon>Coffea</taxon>
    </lineage>
</organism>
<evidence type="ECO:0000256" key="1">
    <source>
        <dbReference type="ARBA" id="ARBA00004123"/>
    </source>
</evidence>
<dbReference type="Gene3D" id="4.10.280.10">
    <property type="entry name" value="Helix-loop-helix DNA-binding domain"/>
    <property type="match status" value="1"/>
</dbReference>
<reference evidence="8" key="2">
    <citation type="submission" date="2025-08" db="UniProtKB">
        <authorList>
            <consortium name="RefSeq"/>
        </authorList>
    </citation>
    <scope>IDENTIFICATION</scope>
    <source>
        <tissue evidence="8">Leaves</tissue>
    </source>
</reference>
<evidence type="ECO:0000256" key="3">
    <source>
        <dbReference type="ARBA" id="ARBA00023125"/>
    </source>
</evidence>
<keyword evidence="4" id="KW-0804">Transcription</keyword>
<dbReference type="GO" id="GO:0000981">
    <property type="term" value="F:DNA-binding transcription factor activity, RNA polymerase II-specific"/>
    <property type="evidence" value="ECO:0007669"/>
    <property type="project" value="TreeGrafter"/>
</dbReference>
<evidence type="ECO:0000256" key="2">
    <source>
        <dbReference type="ARBA" id="ARBA00023015"/>
    </source>
</evidence>
<dbReference type="InterPro" id="IPR011598">
    <property type="entry name" value="bHLH_dom"/>
</dbReference>
<evidence type="ECO:0000259" key="6">
    <source>
        <dbReference type="PROSITE" id="PS50888"/>
    </source>
</evidence>
<dbReference type="Pfam" id="PF00010">
    <property type="entry name" value="HLH"/>
    <property type="match status" value="1"/>
</dbReference>
<proteinExistence type="predicted"/>
<dbReference type="GeneID" id="113704990"/>
<keyword evidence="3" id="KW-0238">DNA-binding</keyword>
<keyword evidence="7" id="KW-1185">Reference proteome</keyword>
<dbReference type="RefSeq" id="XP_027082655.1">
    <property type="nucleotide sequence ID" value="XM_027226854.1"/>
</dbReference>
<dbReference type="OrthoDB" id="1935281at2759"/>
<reference evidence="7" key="1">
    <citation type="journal article" date="2025" name="Foods">
        <title>Unveiling the Microbial Signatures of Arabica Coffee Cherries: Insights into Ripeness Specific Diversity, Functional Traits, and Implications for Quality and Safety.</title>
        <authorList>
            <consortium name="RefSeq"/>
            <person name="Tenea G.N."/>
            <person name="Cifuentes V."/>
            <person name="Reyes P."/>
            <person name="Cevallos-Vallejos M."/>
        </authorList>
    </citation>
    <scope>NUCLEOTIDE SEQUENCE [LARGE SCALE GENOMIC DNA]</scope>
</reference>
<dbReference type="InterPro" id="IPR015660">
    <property type="entry name" value="MASH1/Ascl1a-like"/>
</dbReference>
<accession>A0A6P6TWC8</accession>
<keyword evidence="5" id="KW-0539">Nucleus</keyword>
<evidence type="ECO:0000256" key="5">
    <source>
        <dbReference type="ARBA" id="ARBA00023242"/>
    </source>
</evidence>
<dbReference type="PROSITE" id="PS50888">
    <property type="entry name" value="BHLH"/>
    <property type="match status" value="1"/>
</dbReference>
<dbReference type="Proteomes" id="UP001652660">
    <property type="component" value="Chromosome 8e"/>
</dbReference>
<keyword evidence="2" id="KW-0805">Transcription regulation</keyword>
<dbReference type="AlphaFoldDB" id="A0A6P6TWC8"/>
<dbReference type="GO" id="GO:0000977">
    <property type="term" value="F:RNA polymerase II transcription regulatory region sequence-specific DNA binding"/>
    <property type="evidence" value="ECO:0007669"/>
    <property type="project" value="TreeGrafter"/>
</dbReference>
<evidence type="ECO:0000256" key="4">
    <source>
        <dbReference type="ARBA" id="ARBA00023163"/>
    </source>
</evidence>
<dbReference type="GO" id="GO:0046983">
    <property type="term" value="F:protein dimerization activity"/>
    <property type="evidence" value="ECO:0007669"/>
    <property type="project" value="InterPro"/>
</dbReference>
<dbReference type="PANTHER" id="PTHR13935">
    <property type="entry name" value="ACHAETE-SCUTE TRANSCRIPTION FACTOR-RELATED"/>
    <property type="match status" value="1"/>
</dbReference>
<comment type="subcellular location">
    <subcellularLocation>
        <location evidence="1">Nucleus</location>
    </subcellularLocation>
</comment>
<sequence>MFSQWLSDQDELFKFISPPRPQQQNDKLLVDVNKPPFNDLDLSTVAKSKPKQGRRRKISALENIEESPRDYIKKIIHRDVERQRRQETAGLHETLRSLIPSQHLEGKRSISDHIHATVKYIRFQKKKVDELKSKRAKLKEWFINPTTSKVVENENPQEDFEQPSIVVKTCRAGMEITITTGSKVDLPLSRILNFLISEGKSIKSCISTRVNERLLHVIESEVNDEKIISPNELQEKLTEIARYQIS</sequence>
<gene>
    <name evidence="8" type="primary">LOC113704990</name>
</gene>
<feature type="domain" description="BHLH" evidence="6">
    <location>
        <begin position="72"/>
        <end position="124"/>
    </location>
</feature>
<dbReference type="InterPro" id="IPR036638">
    <property type="entry name" value="HLH_DNA-bd_sf"/>
</dbReference>
<protein>
    <submittedName>
        <fullName evidence="8">Transcription factor bHLH118-like</fullName>
    </submittedName>
</protein>
<dbReference type="GO" id="GO:0090575">
    <property type="term" value="C:RNA polymerase II transcription regulator complex"/>
    <property type="evidence" value="ECO:0007669"/>
    <property type="project" value="TreeGrafter"/>
</dbReference>
<evidence type="ECO:0000313" key="8">
    <source>
        <dbReference type="RefSeq" id="XP_027082655.1"/>
    </source>
</evidence>
<name>A0A6P6TWC8_COFAR</name>
<evidence type="ECO:0000313" key="7">
    <source>
        <dbReference type="Proteomes" id="UP001652660"/>
    </source>
</evidence>
<dbReference type="PANTHER" id="PTHR13935:SF106">
    <property type="entry name" value="ACHAETE-SCUTE COMPLEX PROTEIN T5-RELATED"/>
    <property type="match status" value="1"/>
</dbReference>